<name>A0A5C6NWF6_9TELE</name>
<dbReference type="Proteomes" id="UP000324091">
    <property type="component" value="Chromosome 17"/>
</dbReference>
<evidence type="ECO:0000313" key="2">
    <source>
        <dbReference type="EMBL" id="TWW70911.1"/>
    </source>
</evidence>
<organism evidence="2 3">
    <name type="scientific">Takifugu flavidus</name>
    <name type="common">sansaifugu</name>
    <dbReference type="NCBI Taxonomy" id="433684"/>
    <lineage>
        <taxon>Eukaryota</taxon>
        <taxon>Metazoa</taxon>
        <taxon>Chordata</taxon>
        <taxon>Craniata</taxon>
        <taxon>Vertebrata</taxon>
        <taxon>Euteleostomi</taxon>
        <taxon>Actinopterygii</taxon>
        <taxon>Neopterygii</taxon>
        <taxon>Teleostei</taxon>
        <taxon>Neoteleostei</taxon>
        <taxon>Acanthomorphata</taxon>
        <taxon>Eupercaria</taxon>
        <taxon>Tetraodontiformes</taxon>
        <taxon>Tetradontoidea</taxon>
        <taxon>Tetraodontidae</taxon>
        <taxon>Takifugu</taxon>
    </lineage>
</organism>
<proteinExistence type="predicted"/>
<dbReference type="AlphaFoldDB" id="A0A5C6NWF6"/>
<gene>
    <name evidence="2" type="ORF">D4764_17G0003940</name>
</gene>
<sequence>MESPHHGALDPGPHPRTATEGAHSGADHHCNTTQMYAAARGCAEVFGRALTLAILTGKFTQIPKP</sequence>
<feature type="region of interest" description="Disordered" evidence="1">
    <location>
        <begin position="1"/>
        <end position="28"/>
    </location>
</feature>
<evidence type="ECO:0000313" key="3">
    <source>
        <dbReference type="Proteomes" id="UP000324091"/>
    </source>
</evidence>
<keyword evidence="3" id="KW-1185">Reference proteome</keyword>
<reference evidence="2 3" key="1">
    <citation type="submission" date="2019-04" db="EMBL/GenBank/DDBJ databases">
        <title>Chromosome genome assembly for Takifugu flavidus.</title>
        <authorList>
            <person name="Xiao S."/>
        </authorList>
    </citation>
    <scope>NUCLEOTIDE SEQUENCE [LARGE SCALE GENOMIC DNA]</scope>
    <source>
        <strain evidence="2">HTHZ2018</strain>
        <tissue evidence="2">Muscle</tissue>
    </source>
</reference>
<evidence type="ECO:0000256" key="1">
    <source>
        <dbReference type="SAM" id="MobiDB-lite"/>
    </source>
</evidence>
<protein>
    <submittedName>
        <fullName evidence="2">Uncharacterized protein</fullName>
    </submittedName>
</protein>
<dbReference type="EMBL" id="RHFK02000009">
    <property type="protein sequence ID" value="TWW70911.1"/>
    <property type="molecule type" value="Genomic_DNA"/>
</dbReference>
<comment type="caution">
    <text evidence="2">The sequence shown here is derived from an EMBL/GenBank/DDBJ whole genome shotgun (WGS) entry which is preliminary data.</text>
</comment>
<accession>A0A5C6NWF6</accession>